<keyword evidence="1" id="KW-1133">Transmembrane helix</keyword>
<organism evidence="2 3">
    <name type="scientific">Antrihabitans cavernicola</name>
    <dbReference type="NCBI Taxonomy" id="2495913"/>
    <lineage>
        <taxon>Bacteria</taxon>
        <taxon>Bacillati</taxon>
        <taxon>Actinomycetota</taxon>
        <taxon>Actinomycetes</taxon>
        <taxon>Mycobacteriales</taxon>
        <taxon>Nocardiaceae</taxon>
        <taxon>Antrihabitans</taxon>
    </lineage>
</organism>
<keyword evidence="1" id="KW-0812">Transmembrane</keyword>
<dbReference type="Proteomes" id="UP000322244">
    <property type="component" value="Unassembled WGS sequence"/>
</dbReference>
<protein>
    <submittedName>
        <fullName evidence="2">DUF2771 domain-containing protein</fullName>
    </submittedName>
</protein>
<reference evidence="2 3" key="1">
    <citation type="submission" date="2019-07" db="EMBL/GenBank/DDBJ databases">
        <title>Rhodococcus cavernicolus sp. nov., isolated from a cave.</title>
        <authorList>
            <person name="Lee S.D."/>
        </authorList>
    </citation>
    <scope>NUCLEOTIDE SEQUENCE [LARGE SCALE GENOMIC DNA]</scope>
    <source>
        <strain evidence="2 3">C1-24</strain>
    </source>
</reference>
<dbReference type="OrthoDB" id="4772953at2"/>
<dbReference type="InterPro" id="IPR024495">
    <property type="entry name" value="DUF2771"/>
</dbReference>
<accession>A0A5A7S8N8</accession>
<evidence type="ECO:0000313" key="2">
    <source>
        <dbReference type="EMBL" id="KAA0021287.1"/>
    </source>
</evidence>
<sequence>MPTTDRTPKPVKLQPKTVKILAGLGALVLVVVIGLVAVLYVAIRDKGPKQPSVIAYSHGKSIDVKPLEYCSVTLQDCTQGPIAQLEVPGTDPLQLSLPDDISAAPWRLVMIFEKPDGTLVPQERYFKKDEVAAVTVQSEESPKLRLNGVEIQLPSAVVDENGLPKAHAIWSIKTRG</sequence>
<evidence type="ECO:0000256" key="1">
    <source>
        <dbReference type="SAM" id="Phobius"/>
    </source>
</evidence>
<gene>
    <name evidence="2" type="ORF">FOY51_20170</name>
</gene>
<keyword evidence="3" id="KW-1185">Reference proteome</keyword>
<name>A0A5A7S8N8_9NOCA</name>
<dbReference type="Pfam" id="PF10969">
    <property type="entry name" value="DUF2771"/>
    <property type="match status" value="1"/>
</dbReference>
<dbReference type="AlphaFoldDB" id="A0A5A7S8N8"/>
<proteinExistence type="predicted"/>
<feature type="transmembrane region" description="Helical" evidence="1">
    <location>
        <begin position="20"/>
        <end position="43"/>
    </location>
</feature>
<keyword evidence="1" id="KW-0472">Membrane</keyword>
<evidence type="ECO:0000313" key="3">
    <source>
        <dbReference type="Proteomes" id="UP000322244"/>
    </source>
</evidence>
<dbReference type="EMBL" id="VLNY01000011">
    <property type="protein sequence ID" value="KAA0021287.1"/>
    <property type="molecule type" value="Genomic_DNA"/>
</dbReference>
<comment type="caution">
    <text evidence="2">The sequence shown here is derived from an EMBL/GenBank/DDBJ whole genome shotgun (WGS) entry which is preliminary data.</text>
</comment>